<dbReference type="InterPro" id="IPR013154">
    <property type="entry name" value="ADH-like_N"/>
</dbReference>
<dbReference type="InterPro" id="IPR036291">
    <property type="entry name" value="NAD(P)-bd_dom_sf"/>
</dbReference>
<protein>
    <submittedName>
        <fullName evidence="2">Chaperonin 10-like protein</fullName>
    </submittedName>
</protein>
<feature type="domain" description="Enoyl reductase (ER)" evidence="1">
    <location>
        <begin position="13"/>
        <end position="356"/>
    </location>
</feature>
<dbReference type="CDD" id="cd08249">
    <property type="entry name" value="enoyl_reductase_like"/>
    <property type="match status" value="1"/>
</dbReference>
<dbReference type="SUPFAM" id="SSF50129">
    <property type="entry name" value="GroES-like"/>
    <property type="match status" value="1"/>
</dbReference>
<name>A0A9P6EE70_9AGAR</name>
<evidence type="ECO:0000313" key="3">
    <source>
        <dbReference type="Proteomes" id="UP000807306"/>
    </source>
</evidence>
<dbReference type="InterPro" id="IPR020843">
    <property type="entry name" value="ER"/>
</dbReference>
<accession>A0A9P6EE70</accession>
<evidence type="ECO:0000313" key="2">
    <source>
        <dbReference type="EMBL" id="KAF9527399.1"/>
    </source>
</evidence>
<dbReference type="Gene3D" id="3.40.50.720">
    <property type="entry name" value="NAD(P)-binding Rossmann-like Domain"/>
    <property type="match status" value="1"/>
</dbReference>
<evidence type="ECO:0000259" key="1">
    <source>
        <dbReference type="SMART" id="SM00829"/>
    </source>
</evidence>
<sequence length="362" mass="38822">MRQPMQKALLLPGSHQPFIIEHVPLYTPGQGEILIEIHAAALNSTDWKIQQSDGAALNFPAILGSDRAGEVIQIGEGVENFKKGDRVVTISRFVQNPWQGFQQFALADAVYTSKIPAKISYDEASTISTGLTTAASGLFAEYPHGAGLTSPFAPETQGIHSGKPIMVIGGSSSVGQYAIQLARLSGFTHIITTASPMHEHYLKSIGATEVIDWTLEVSAVVLSVAKIITSQPIGVVYDTIGTLSGSTAQLGIAIINHFFAVTGEKGVLVTTDLLPATAEKAKKHEAVELAQVHAAIDGVWNQKLVEIIYQEKLYGWLDEGLLKPNRFEIVKGGLAGVAEGLTRLQNHKISGHKLVVHPQDTL</sequence>
<dbReference type="Pfam" id="PF08240">
    <property type="entry name" value="ADH_N"/>
    <property type="match status" value="1"/>
</dbReference>
<dbReference type="Gene3D" id="3.90.180.10">
    <property type="entry name" value="Medium-chain alcohol dehydrogenases, catalytic domain"/>
    <property type="match status" value="1"/>
</dbReference>
<dbReference type="Proteomes" id="UP000807306">
    <property type="component" value="Unassembled WGS sequence"/>
</dbReference>
<organism evidence="2 3">
    <name type="scientific">Crepidotus variabilis</name>
    <dbReference type="NCBI Taxonomy" id="179855"/>
    <lineage>
        <taxon>Eukaryota</taxon>
        <taxon>Fungi</taxon>
        <taxon>Dikarya</taxon>
        <taxon>Basidiomycota</taxon>
        <taxon>Agaricomycotina</taxon>
        <taxon>Agaricomycetes</taxon>
        <taxon>Agaricomycetidae</taxon>
        <taxon>Agaricales</taxon>
        <taxon>Agaricineae</taxon>
        <taxon>Crepidotaceae</taxon>
        <taxon>Crepidotus</taxon>
    </lineage>
</organism>
<dbReference type="PANTHER" id="PTHR45348">
    <property type="entry name" value="HYPOTHETICAL OXIDOREDUCTASE (EUROFUNG)"/>
    <property type="match status" value="1"/>
</dbReference>
<dbReference type="SUPFAM" id="SSF51735">
    <property type="entry name" value="NAD(P)-binding Rossmann-fold domains"/>
    <property type="match status" value="1"/>
</dbReference>
<comment type="caution">
    <text evidence="2">The sequence shown here is derived from an EMBL/GenBank/DDBJ whole genome shotgun (WGS) entry which is preliminary data.</text>
</comment>
<dbReference type="InterPro" id="IPR047122">
    <property type="entry name" value="Trans-enoyl_RdTase-like"/>
</dbReference>
<proteinExistence type="predicted"/>
<dbReference type="GO" id="GO:0016651">
    <property type="term" value="F:oxidoreductase activity, acting on NAD(P)H"/>
    <property type="evidence" value="ECO:0007669"/>
    <property type="project" value="InterPro"/>
</dbReference>
<keyword evidence="3" id="KW-1185">Reference proteome</keyword>
<dbReference type="EMBL" id="MU157861">
    <property type="protein sequence ID" value="KAF9527399.1"/>
    <property type="molecule type" value="Genomic_DNA"/>
</dbReference>
<dbReference type="SMART" id="SM00829">
    <property type="entry name" value="PKS_ER"/>
    <property type="match status" value="1"/>
</dbReference>
<dbReference type="AlphaFoldDB" id="A0A9P6EE70"/>
<dbReference type="OrthoDB" id="3233595at2759"/>
<dbReference type="PANTHER" id="PTHR45348:SF2">
    <property type="entry name" value="ZINC-TYPE ALCOHOL DEHYDROGENASE-LIKE PROTEIN C2E1P3.01"/>
    <property type="match status" value="1"/>
</dbReference>
<gene>
    <name evidence="2" type="ORF">CPB83DRAFT_856091</name>
</gene>
<reference evidence="2" key="1">
    <citation type="submission" date="2020-11" db="EMBL/GenBank/DDBJ databases">
        <authorList>
            <consortium name="DOE Joint Genome Institute"/>
            <person name="Ahrendt S."/>
            <person name="Riley R."/>
            <person name="Andreopoulos W."/>
            <person name="Labutti K."/>
            <person name="Pangilinan J."/>
            <person name="Ruiz-Duenas F.J."/>
            <person name="Barrasa J.M."/>
            <person name="Sanchez-Garcia M."/>
            <person name="Camarero S."/>
            <person name="Miyauchi S."/>
            <person name="Serrano A."/>
            <person name="Linde D."/>
            <person name="Babiker R."/>
            <person name="Drula E."/>
            <person name="Ayuso-Fernandez I."/>
            <person name="Pacheco R."/>
            <person name="Padilla G."/>
            <person name="Ferreira P."/>
            <person name="Barriuso J."/>
            <person name="Kellner H."/>
            <person name="Castanera R."/>
            <person name="Alfaro M."/>
            <person name="Ramirez L."/>
            <person name="Pisabarro A.G."/>
            <person name="Kuo A."/>
            <person name="Tritt A."/>
            <person name="Lipzen A."/>
            <person name="He G."/>
            <person name="Yan M."/>
            <person name="Ng V."/>
            <person name="Cullen D."/>
            <person name="Martin F."/>
            <person name="Rosso M.-N."/>
            <person name="Henrissat B."/>
            <person name="Hibbett D."/>
            <person name="Martinez A.T."/>
            <person name="Grigoriev I.V."/>
        </authorList>
    </citation>
    <scope>NUCLEOTIDE SEQUENCE</scope>
    <source>
        <strain evidence="2">CBS 506.95</strain>
    </source>
</reference>
<dbReference type="InterPro" id="IPR011032">
    <property type="entry name" value="GroES-like_sf"/>
</dbReference>